<keyword evidence="2" id="KW-1185">Reference proteome</keyword>
<comment type="caution">
    <text evidence="1">The sequence shown here is derived from an EMBL/GenBank/DDBJ whole genome shotgun (WGS) entry which is preliminary data.</text>
</comment>
<gene>
    <name evidence="1" type="ORF">DCAF_LOCUS18690</name>
</gene>
<dbReference type="Proteomes" id="UP001314170">
    <property type="component" value="Unassembled WGS sequence"/>
</dbReference>
<organism evidence="1 2">
    <name type="scientific">Dovyalis caffra</name>
    <dbReference type="NCBI Taxonomy" id="77055"/>
    <lineage>
        <taxon>Eukaryota</taxon>
        <taxon>Viridiplantae</taxon>
        <taxon>Streptophyta</taxon>
        <taxon>Embryophyta</taxon>
        <taxon>Tracheophyta</taxon>
        <taxon>Spermatophyta</taxon>
        <taxon>Magnoliopsida</taxon>
        <taxon>eudicotyledons</taxon>
        <taxon>Gunneridae</taxon>
        <taxon>Pentapetalae</taxon>
        <taxon>rosids</taxon>
        <taxon>fabids</taxon>
        <taxon>Malpighiales</taxon>
        <taxon>Salicaceae</taxon>
        <taxon>Flacourtieae</taxon>
        <taxon>Dovyalis</taxon>
    </lineage>
</organism>
<protein>
    <submittedName>
        <fullName evidence="1">Uncharacterized protein</fullName>
    </submittedName>
</protein>
<dbReference type="GO" id="GO:0016020">
    <property type="term" value="C:membrane"/>
    <property type="evidence" value="ECO:0007669"/>
    <property type="project" value="TreeGrafter"/>
</dbReference>
<evidence type="ECO:0000313" key="1">
    <source>
        <dbReference type="EMBL" id="CAK7346023.1"/>
    </source>
</evidence>
<sequence length="827" mass="93058">MKSGKSTPFTAMLDGNSCVFSSDLKSDHNFELFDTKKMSWSFLPELPATEVEVEAFFVQKSSLVLYEGDTLVVPLVREHDDLPRFAIIRAGFENDDKDYSAPSCPHVTVDVVEVVKDAFDVPSFMDGHQSHTFNRLLINKLESLAYSIPYEQSDIALLLSAKVDGYCISERLGGTKDTSLAIPIGSFRNLGELELLKTVNLPYGDVLLERGFILLDCLDGLCGLGGACKVVLRHSYLNNDHPSTSQFKEKIPRFLNALPSADCPKVGHGVYTSSIDLQVLLRWTLKDLNINCISFSIDYVNLMRAAPEFSSRVSISLRLVPQLPMEIFPYSETYMFLEQYLDIWRTASINLAIAIVSAVNLVMSAGIGVEFCVHITHAFSVSSGERPTSERWFGYNIEGLVALSMFGPLSRFKLVEKQEDRPSASLRPSESILLCFIVLFIGWPVSLLEPIIEIDFEERLVGPGIGVFESKVYLFGGQPLDRDPTPPMKSGKLCTFSAIEDGQKLPATEVEVEAFFVCDTYLYVSTTMFVFRIDVASKEGWEKLDIIRFPFEGEGYYVGGMDMCITPYSDICGFDLNDNDEVQHSFYPFVEKSSLVLYKGDTLVFPLAREDDDLPKFAIIRAGFENYDEDTGPSCPHVTVDVVEVVKKDAFEVPSFMDRQQSHTFNHLLINKLKSLAYSIPYEQSYILEESLRKLEFERLSEEDVQKMQREVLLDVKMEFHAHCCKDLVDLHDFSKNKRSPSPNSGDVSHNVLRAFCVDFKRSTCDGKNELFYVRRPAAIVIGIHFGPDMVALASRVELTPQLQGLLWTLSSAPFHANHDNMMEKNP</sequence>
<name>A0AAV1S6Q0_9ROSI</name>
<dbReference type="AlphaFoldDB" id="A0AAV1S6Q0"/>
<proteinExistence type="predicted"/>
<dbReference type="PANTHER" id="PTHR45727:SF2">
    <property type="entry name" value="NPC INTRACELLULAR CHOLESTEROL TRANSPORTER 1"/>
    <property type="match status" value="1"/>
</dbReference>
<dbReference type="PANTHER" id="PTHR45727">
    <property type="entry name" value="NPC INTRACELLULAR CHOLESTEROL TRANSPORTER 1"/>
    <property type="match status" value="1"/>
</dbReference>
<accession>A0AAV1S6Q0</accession>
<dbReference type="GO" id="GO:0015918">
    <property type="term" value="P:sterol transport"/>
    <property type="evidence" value="ECO:0007669"/>
    <property type="project" value="TreeGrafter"/>
</dbReference>
<dbReference type="GO" id="GO:0032934">
    <property type="term" value="F:sterol binding"/>
    <property type="evidence" value="ECO:0007669"/>
    <property type="project" value="TreeGrafter"/>
</dbReference>
<reference evidence="1 2" key="1">
    <citation type="submission" date="2024-01" db="EMBL/GenBank/DDBJ databases">
        <authorList>
            <person name="Waweru B."/>
        </authorList>
    </citation>
    <scope>NUCLEOTIDE SEQUENCE [LARGE SCALE GENOMIC DNA]</scope>
</reference>
<dbReference type="EMBL" id="CAWUPB010001173">
    <property type="protein sequence ID" value="CAK7346023.1"/>
    <property type="molecule type" value="Genomic_DNA"/>
</dbReference>
<evidence type="ECO:0000313" key="2">
    <source>
        <dbReference type="Proteomes" id="UP001314170"/>
    </source>
</evidence>